<evidence type="ECO:0000256" key="3">
    <source>
        <dbReference type="ARBA" id="ARBA00007931"/>
    </source>
</evidence>
<dbReference type="InterPro" id="IPR052348">
    <property type="entry name" value="Metallopeptidase_M50B"/>
</dbReference>
<feature type="transmembrane region" description="Helical" evidence="13">
    <location>
        <begin position="162"/>
        <end position="183"/>
    </location>
</feature>
<evidence type="ECO:0000259" key="14">
    <source>
        <dbReference type="Pfam" id="PF02163"/>
    </source>
</evidence>
<protein>
    <submittedName>
        <fullName evidence="15">Site-2 protease family protein</fullName>
    </submittedName>
</protein>
<proteinExistence type="inferred from homology"/>
<dbReference type="EMBL" id="QUAJ01000001">
    <property type="protein sequence ID" value="REI43282.1"/>
    <property type="molecule type" value="Genomic_DNA"/>
</dbReference>
<keyword evidence="10 13" id="KW-1133">Transmembrane helix</keyword>
<feature type="transmembrane region" description="Helical" evidence="13">
    <location>
        <begin position="212"/>
        <end position="230"/>
    </location>
</feature>
<comment type="similarity">
    <text evidence="3">Belongs to the peptidase M50B family.</text>
</comment>
<keyword evidence="8" id="KW-0378">Hydrolase</keyword>
<keyword evidence="12 13" id="KW-0472">Membrane</keyword>
<evidence type="ECO:0000256" key="11">
    <source>
        <dbReference type="ARBA" id="ARBA00023049"/>
    </source>
</evidence>
<dbReference type="GO" id="GO:0006508">
    <property type="term" value="P:proteolysis"/>
    <property type="evidence" value="ECO:0007669"/>
    <property type="project" value="UniProtKB-KW"/>
</dbReference>
<gene>
    <name evidence="15" type="ORF">DYH56_01105</name>
</gene>
<feature type="transmembrane region" description="Helical" evidence="13">
    <location>
        <begin position="45"/>
        <end position="70"/>
    </location>
</feature>
<dbReference type="Proteomes" id="UP000263486">
    <property type="component" value="Unassembled WGS sequence"/>
</dbReference>
<keyword evidence="6 13" id="KW-0812">Transmembrane</keyword>
<evidence type="ECO:0000313" key="16">
    <source>
        <dbReference type="Proteomes" id="UP000263486"/>
    </source>
</evidence>
<keyword evidence="11" id="KW-0482">Metalloprotease</keyword>
<dbReference type="InterPro" id="IPR044537">
    <property type="entry name" value="Rip2-like"/>
</dbReference>
<keyword evidence="4" id="KW-1003">Cell membrane</keyword>
<accession>A0ABX9KL51</accession>
<evidence type="ECO:0000256" key="5">
    <source>
        <dbReference type="ARBA" id="ARBA00022670"/>
    </source>
</evidence>
<keyword evidence="5 15" id="KW-0645">Protease</keyword>
<feature type="domain" description="Peptidase M50" evidence="14">
    <location>
        <begin position="163"/>
        <end position="205"/>
    </location>
</feature>
<evidence type="ECO:0000256" key="2">
    <source>
        <dbReference type="ARBA" id="ARBA00004651"/>
    </source>
</evidence>
<dbReference type="PANTHER" id="PTHR35864">
    <property type="entry name" value="ZINC METALLOPROTEASE MJ0611-RELATED"/>
    <property type="match status" value="1"/>
</dbReference>
<dbReference type="CDD" id="cd06158">
    <property type="entry name" value="S2P-M50_like_1"/>
    <property type="match status" value="1"/>
</dbReference>
<feature type="transmembrane region" description="Helical" evidence="13">
    <location>
        <begin position="126"/>
        <end position="150"/>
    </location>
</feature>
<evidence type="ECO:0000256" key="4">
    <source>
        <dbReference type="ARBA" id="ARBA00022475"/>
    </source>
</evidence>
<evidence type="ECO:0000256" key="7">
    <source>
        <dbReference type="ARBA" id="ARBA00022723"/>
    </source>
</evidence>
<evidence type="ECO:0000256" key="6">
    <source>
        <dbReference type="ARBA" id="ARBA00022692"/>
    </source>
</evidence>
<dbReference type="RefSeq" id="WP_114641001.1">
    <property type="nucleotide sequence ID" value="NZ_JAACIO010000001.1"/>
</dbReference>
<evidence type="ECO:0000256" key="8">
    <source>
        <dbReference type="ARBA" id="ARBA00022801"/>
    </source>
</evidence>
<dbReference type="InterPro" id="IPR008915">
    <property type="entry name" value="Peptidase_M50"/>
</dbReference>
<evidence type="ECO:0000313" key="15">
    <source>
        <dbReference type="EMBL" id="REI43282.1"/>
    </source>
</evidence>
<reference evidence="15 16" key="1">
    <citation type="submission" date="2018-08" db="EMBL/GenBank/DDBJ databases">
        <title>Draft genome sequence of Psychrilyobacter sp. strain SD5 isolated from Black Sea water.</title>
        <authorList>
            <person name="Yadav S."/>
            <person name="Villanueva L."/>
            <person name="Damste J.S.S."/>
        </authorList>
    </citation>
    <scope>NUCLEOTIDE SEQUENCE [LARGE SCALE GENOMIC DNA]</scope>
    <source>
        <strain evidence="15 16">SD5</strain>
    </source>
</reference>
<keyword evidence="7" id="KW-0479">Metal-binding</keyword>
<comment type="cofactor">
    <cofactor evidence="1">
        <name>Zn(2+)</name>
        <dbReference type="ChEBI" id="CHEBI:29105"/>
    </cofactor>
</comment>
<evidence type="ECO:0000256" key="1">
    <source>
        <dbReference type="ARBA" id="ARBA00001947"/>
    </source>
</evidence>
<feature type="transmembrane region" description="Helical" evidence="13">
    <location>
        <begin position="21"/>
        <end position="39"/>
    </location>
</feature>
<evidence type="ECO:0000256" key="13">
    <source>
        <dbReference type="SAM" id="Phobius"/>
    </source>
</evidence>
<comment type="subcellular location">
    <subcellularLocation>
        <location evidence="2">Cell membrane</location>
        <topology evidence="2">Multi-pass membrane protein</topology>
    </subcellularLocation>
</comment>
<dbReference type="PANTHER" id="PTHR35864:SF1">
    <property type="entry name" value="ZINC METALLOPROTEASE YWHC-RELATED"/>
    <property type="match status" value="1"/>
</dbReference>
<keyword evidence="16" id="KW-1185">Reference proteome</keyword>
<feature type="transmembrane region" description="Helical" evidence="13">
    <location>
        <begin position="91"/>
        <end position="111"/>
    </location>
</feature>
<organism evidence="15 16">
    <name type="scientific">Psychrilyobacter piezotolerans</name>
    <dbReference type="NCBI Taxonomy" id="2293438"/>
    <lineage>
        <taxon>Bacteria</taxon>
        <taxon>Fusobacteriati</taxon>
        <taxon>Fusobacteriota</taxon>
        <taxon>Fusobacteriia</taxon>
        <taxon>Fusobacteriales</taxon>
        <taxon>Fusobacteriaceae</taxon>
        <taxon>Psychrilyobacter</taxon>
    </lineage>
</organism>
<name>A0ABX9KL51_9FUSO</name>
<keyword evidence="9" id="KW-0862">Zinc</keyword>
<sequence>MRDFFENFKYENRDMPRSTKVIYGTLAVLLLVFLMGRLIKTPTILIMIGVLMISIILHELAHGVVAYLNGDSTAKVMGRLTLNPIKHIDPLGMLLPIGLILMGSSFVIGWAKPVPVDYRNFRRGELSVFMVSIAGVVVNFTLAFVGATIIKFFPELYMSNDIVHMAIGYLIRINLVLGIFNILPIPPLDGSKILWSLGGDVIKDMVENLDRYGFFIIIALSYLGILWKIIDPMFGFLVNILNMYIRQG</sequence>
<dbReference type="GO" id="GO:0008233">
    <property type="term" value="F:peptidase activity"/>
    <property type="evidence" value="ECO:0007669"/>
    <property type="project" value="UniProtKB-KW"/>
</dbReference>
<evidence type="ECO:0000256" key="9">
    <source>
        <dbReference type="ARBA" id="ARBA00022833"/>
    </source>
</evidence>
<dbReference type="Pfam" id="PF02163">
    <property type="entry name" value="Peptidase_M50"/>
    <property type="match status" value="1"/>
</dbReference>
<comment type="caution">
    <text evidence="15">The sequence shown here is derived from an EMBL/GenBank/DDBJ whole genome shotgun (WGS) entry which is preliminary data.</text>
</comment>
<evidence type="ECO:0000256" key="12">
    <source>
        <dbReference type="ARBA" id="ARBA00023136"/>
    </source>
</evidence>
<evidence type="ECO:0000256" key="10">
    <source>
        <dbReference type="ARBA" id="ARBA00022989"/>
    </source>
</evidence>